<organism evidence="2 3">
    <name type="scientific">Mesorhizobium helmanticense</name>
    <dbReference type="NCBI Taxonomy" id="1776423"/>
    <lineage>
        <taxon>Bacteria</taxon>
        <taxon>Pseudomonadati</taxon>
        <taxon>Pseudomonadota</taxon>
        <taxon>Alphaproteobacteria</taxon>
        <taxon>Hyphomicrobiales</taxon>
        <taxon>Phyllobacteriaceae</taxon>
        <taxon>Mesorhizobium</taxon>
    </lineage>
</organism>
<feature type="compositionally biased region" description="Low complexity" evidence="1">
    <location>
        <begin position="265"/>
        <end position="274"/>
    </location>
</feature>
<feature type="region of interest" description="Disordered" evidence="1">
    <location>
        <begin position="115"/>
        <end position="184"/>
    </location>
</feature>
<protein>
    <recommendedName>
        <fullName evidence="4">Helix-turn-helix domain-containing protein</fullName>
    </recommendedName>
</protein>
<name>A0A2T4IP18_9HYPH</name>
<keyword evidence="3" id="KW-1185">Reference proteome</keyword>
<dbReference type="Gene3D" id="1.10.10.10">
    <property type="entry name" value="Winged helix-like DNA-binding domain superfamily/Winged helix DNA-binding domain"/>
    <property type="match status" value="1"/>
</dbReference>
<dbReference type="Proteomes" id="UP000240259">
    <property type="component" value="Unassembled WGS sequence"/>
</dbReference>
<dbReference type="AlphaFoldDB" id="A0A2T4IP18"/>
<feature type="region of interest" description="Disordered" evidence="1">
    <location>
        <begin position="258"/>
        <end position="318"/>
    </location>
</feature>
<dbReference type="EMBL" id="PZJX01000050">
    <property type="protein sequence ID" value="PTE07401.1"/>
    <property type="molecule type" value="Genomic_DNA"/>
</dbReference>
<dbReference type="RefSeq" id="WP_107652143.1">
    <property type="nucleotide sequence ID" value="NZ_PZJX01000050.1"/>
</dbReference>
<comment type="caution">
    <text evidence="2">The sequence shown here is derived from an EMBL/GenBank/DDBJ whole genome shotgun (WGS) entry which is preliminary data.</text>
</comment>
<evidence type="ECO:0008006" key="4">
    <source>
        <dbReference type="Google" id="ProtNLM"/>
    </source>
</evidence>
<dbReference type="OrthoDB" id="7864318at2"/>
<sequence>MSIDVMTKVMQRAPVSGSEFTCMLVMASWCNDDGDSLFPSIDLLAEAMRVSRSQAKRVLRKLMAATDDDEAAGDWWIRVVGNKNGGAPGMTRHYEMNVARLDTFSRLPEFEKAYERRRNKVETGRIGATRKTSETGRTHAPPGTGQTGRTDAPPISQPTGRTHAPPRGAPMRPDSSEDSSVERERAMDDFDQALKRWPVVDSPKAAREAWNKLSPDERIEAGSEIERFIAVNRSAGRKLICGFNRYLAEKMWKALPERPKPIQPRPAASTPARPAVKRPTRFQRANPHLYPELFNASATIGGEEDGGAGQISTANGGP</sequence>
<evidence type="ECO:0000256" key="1">
    <source>
        <dbReference type="SAM" id="MobiDB-lite"/>
    </source>
</evidence>
<dbReference type="InterPro" id="IPR036388">
    <property type="entry name" value="WH-like_DNA-bd_sf"/>
</dbReference>
<evidence type="ECO:0000313" key="3">
    <source>
        <dbReference type="Proteomes" id="UP000240259"/>
    </source>
</evidence>
<accession>A0A2T4IP18</accession>
<gene>
    <name evidence="2" type="ORF">C9427_27260</name>
</gene>
<proteinExistence type="predicted"/>
<reference evidence="2 3" key="1">
    <citation type="submission" date="2018-03" db="EMBL/GenBank/DDBJ databases">
        <title>Genome sequence of the symbiotic type strain Mesorhizobium helmanticense CSLC115NT isolated from Lotus corniculatus nodules.</title>
        <authorList>
            <person name="Sannazzaro A.I."/>
            <person name="Torres Tejerizo G.A."/>
            <person name="Dip D."/>
            <person name="Caballero M."/>
            <person name="Pistorio M."/>
            <person name="Estrella M.J."/>
        </authorList>
    </citation>
    <scope>NUCLEOTIDE SEQUENCE [LARGE SCALE GENOMIC DNA]</scope>
    <source>
        <strain evidence="2 3">CSLC115N</strain>
    </source>
</reference>
<evidence type="ECO:0000313" key="2">
    <source>
        <dbReference type="EMBL" id="PTE07401.1"/>
    </source>
</evidence>